<evidence type="ECO:0000256" key="1">
    <source>
        <dbReference type="SAM" id="SignalP"/>
    </source>
</evidence>
<proteinExistence type="predicted"/>
<evidence type="ECO:0008006" key="6">
    <source>
        <dbReference type="Google" id="ProtNLM"/>
    </source>
</evidence>
<reference evidence="3 4" key="3">
    <citation type="submission" date="2020-08" db="EMBL/GenBank/DDBJ databases">
        <authorList>
            <person name="Partida-Martinez L."/>
            <person name="Huntemann M."/>
            <person name="Clum A."/>
            <person name="Wang J."/>
            <person name="Palaniappan K."/>
            <person name="Ritter S."/>
            <person name="Chen I.-M."/>
            <person name="Stamatis D."/>
            <person name="Reddy T."/>
            <person name="O'Malley R."/>
            <person name="Daum C."/>
            <person name="Shapiro N."/>
            <person name="Ivanova N."/>
            <person name="Kyrpides N."/>
            <person name="Woyke T."/>
        </authorList>
    </citation>
    <scope>NUCLEOTIDE SEQUENCE [LARGE SCALE GENOMIC DNA]</scope>
    <source>
        <strain evidence="3 4">AS3.13</strain>
    </source>
</reference>
<dbReference type="EMBL" id="JACIJN010000004">
    <property type="protein sequence ID" value="MBB5725736.1"/>
    <property type="molecule type" value="Genomic_DNA"/>
</dbReference>
<gene>
    <name evidence="3" type="ORF">F4693_003497</name>
    <name evidence="2" type="ORF">FHS97_001662</name>
</gene>
<accession>A0A7X0MPI2</accession>
<evidence type="ECO:0000313" key="2">
    <source>
        <dbReference type="EMBL" id="MBB5725736.1"/>
    </source>
</evidence>
<dbReference type="Proteomes" id="UP000522313">
    <property type="component" value="Unassembled WGS sequence"/>
</dbReference>
<evidence type="ECO:0000313" key="5">
    <source>
        <dbReference type="Proteomes" id="UP000560131"/>
    </source>
</evidence>
<dbReference type="InterPro" id="IPR021719">
    <property type="entry name" value="Prot_inh_I78"/>
</dbReference>
<evidence type="ECO:0000313" key="4">
    <source>
        <dbReference type="Proteomes" id="UP000522313"/>
    </source>
</evidence>
<dbReference type="RefSeq" id="WP_184035651.1">
    <property type="nucleotide sequence ID" value="NZ_BAABAR010000004.1"/>
</dbReference>
<protein>
    <recommendedName>
        <fullName evidence="6">Peptidase inhibitor I78</fullName>
    </recommendedName>
</protein>
<name>A0A7X0MPI2_9SPHN</name>
<feature type="signal peptide" evidence="1">
    <location>
        <begin position="1"/>
        <end position="24"/>
    </location>
</feature>
<dbReference type="PANTHER" id="PTHR39600:SF1">
    <property type="entry name" value="PEPTIDASE INHIBITOR I78 FAMILY PROTEIN"/>
    <property type="match status" value="1"/>
</dbReference>
<sequence length="96" mass="10015">MTRTIGLVMLLALGACAKPATSVAANEAPGVQCDANAVQSLVGRMAAEVTAEAQKRSGARTVRSYRSGDAVTMDFRPDRLNVERDAAGKVVKFSCG</sequence>
<dbReference type="Gene3D" id="3.30.10.10">
    <property type="entry name" value="Trypsin Inhibitor V, subunit A"/>
    <property type="match status" value="1"/>
</dbReference>
<organism evidence="3 4">
    <name type="scientific">Sphingomonas endophytica</name>
    <dbReference type="NCBI Taxonomy" id="869719"/>
    <lineage>
        <taxon>Bacteria</taxon>
        <taxon>Pseudomonadati</taxon>
        <taxon>Pseudomonadota</taxon>
        <taxon>Alphaproteobacteria</taxon>
        <taxon>Sphingomonadales</taxon>
        <taxon>Sphingomonadaceae</taxon>
        <taxon>Sphingomonas</taxon>
    </lineage>
</organism>
<comment type="caution">
    <text evidence="3">The sequence shown here is derived from an EMBL/GenBank/DDBJ whole genome shotgun (WGS) entry which is preliminary data.</text>
</comment>
<dbReference type="Proteomes" id="UP000560131">
    <property type="component" value="Unassembled WGS sequence"/>
</dbReference>
<dbReference type="PANTHER" id="PTHR39600">
    <property type="entry name" value="PEPTIDASE INHIBITOR I78 FAMILY PROTEIN"/>
    <property type="match status" value="1"/>
</dbReference>
<evidence type="ECO:0000313" key="3">
    <source>
        <dbReference type="EMBL" id="MBB6506494.1"/>
    </source>
</evidence>
<dbReference type="PROSITE" id="PS51257">
    <property type="entry name" value="PROKAR_LIPOPROTEIN"/>
    <property type="match status" value="1"/>
</dbReference>
<feature type="chain" id="PRO_5044441154" description="Peptidase inhibitor I78" evidence="1">
    <location>
        <begin position="25"/>
        <end position="96"/>
    </location>
</feature>
<dbReference type="Pfam" id="PF11720">
    <property type="entry name" value="Inhibitor_I78"/>
    <property type="match status" value="1"/>
</dbReference>
<reference evidence="3 4" key="2">
    <citation type="submission" date="2020-08" db="EMBL/GenBank/DDBJ databases">
        <title>The Agave Microbiome: Exploring the role of microbial communities in plant adaptations to desert environments.</title>
        <authorList>
            <person name="Partida-Martinez L.P."/>
        </authorList>
    </citation>
    <scope>NUCLEOTIDE SEQUENCE [LARGE SCALE GENOMIC DNA]</scope>
    <source>
        <strain evidence="3 4">AS3.13</strain>
    </source>
</reference>
<keyword evidence="5" id="KW-1185">Reference proteome</keyword>
<keyword evidence="1" id="KW-0732">Signal</keyword>
<dbReference type="AlphaFoldDB" id="A0A7X0MPI2"/>
<dbReference type="EMBL" id="JACHBT010000024">
    <property type="protein sequence ID" value="MBB6506494.1"/>
    <property type="molecule type" value="Genomic_DNA"/>
</dbReference>
<reference evidence="2 5" key="1">
    <citation type="submission" date="2020-08" db="EMBL/GenBank/DDBJ databases">
        <title>Genomic Encyclopedia of Type Strains, Phase IV (KMG-IV): sequencing the most valuable type-strain genomes for metagenomic binning, comparative biology and taxonomic classification.</title>
        <authorList>
            <person name="Goeker M."/>
        </authorList>
    </citation>
    <scope>NUCLEOTIDE SEQUENCE [LARGE SCALE GENOMIC DNA]</scope>
    <source>
        <strain evidence="2 5">DSM 101535</strain>
    </source>
</reference>